<dbReference type="KEGG" id="kbi:30209533"/>
<dbReference type="GO" id="GO:0035251">
    <property type="term" value="F:UDP-glucosyltransferase activity"/>
    <property type="evidence" value="ECO:0007669"/>
    <property type="project" value="TreeGrafter"/>
</dbReference>
<comment type="similarity">
    <text evidence="1">Belongs to the UDP-glycosyltransferase family.</text>
</comment>
<organism evidence="3">
    <name type="scientific">Kwoniella bestiolae CBS 10118</name>
    <dbReference type="NCBI Taxonomy" id="1296100"/>
    <lineage>
        <taxon>Eukaryota</taxon>
        <taxon>Fungi</taxon>
        <taxon>Dikarya</taxon>
        <taxon>Basidiomycota</taxon>
        <taxon>Agaricomycotina</taxon>
        <taxon>Tremellomycetes</taxon>
        <taxon>Tremellales</taxon>
        <taxon>Cryptococcaceae</taxon>
        <taxon>Kwoniella</taxon>
    </lineage>
</organism>
<dbReference type="EMBL" id="CP144544">
    <property type="protein sequence ID" value="WVW83985.1"/>
    <property type="molecule type" value="Genomic_DNA"/>
</dbReference>
<protein>
    <recommendedName>
        <fullName evidence="6">UDP-glycosyltransferases domain-containing protein</fullName>
    </recommendedName>
</protein>
<dbReference type="InterPro" id="IPR002213">
    <property type="entry name" value="UDP_glucos_trans"/>
</dbReference>
<dbReference type="AlphaFoldDB" id="A0A1B9G2U0"/>
<evidence type="ECO:0000313" key="3">
    <source>
        <dbReference type="EMBL" id="OCF25318.1"/>
    </source>
</evidence>
<dbReference type="EMBL" id="KI894021">
    <property type="protein sequence ID" value="OCF25318.1"/>
    <property type="molecule type" value="Genomic_DNA"/>
</dbReference>
<dbReference type="PANTHER" id="PTHR48047">
    <property type="entry name" value="GLYCOSYLTRANSFERASE"/>
    <property type="match status" value="1"/>
</dbReference>
<reference evidence="4" key="4">
    <citation type="submission" date="2024-02" db="EMBL/GenBank/DDBJ databases">
        <title>Comparative genomics of Cryptococcus and Kwoniella reveals pathogenesis evolution and contrasting modes of karyotype evolution via chromosome fusion or intercentromeric recombination.</title>
        <authorList>
            <person name="Coelho M.A."/>
            <person name="David-Palma M."/>
            <person name="Shea T."/>
            <person name="Bowers K."/>
            <person name="McGinley-Smith S."/>
            <person name="Mohammad A.W."/>
            <person name="Gnirke A."/>
            <person name="Yurkov A.M."/>
            <person name="Nowrousian M."/>
            <person name="Sun S."/>
            <person name="Cuomo C.A."/>
            <person name="Heitman J."/>
        </authorList>
    </citation>
    <scope>NUCLEOTIDE SEQUENCE</scope>
    <source>
        <strain evidence="4">CBS 10118</strain>
    </source>
</reference>
<reference evidence="3" key="3">
    <citation type="submission" date="2014-01" db="EMBL/GenBank/DDBJ databases">
        <title>Evolution of pathogenesis and genome organization in the Tremellales.</title>
        <authorList>
            <person name="Cuomo C."/>
            <person name="Litvintseva A."/>
            <person name="Heitman J."/>
            <person name="Chen Y."/>
            <person name="Sun S."/>
            <person name="Springer D."/>
            <person name="Dromer F."/>
            <person name="Young S."/>
            <person name="Zeng Q."/>
            <person name="Chapman S."/>
            <person name="Gujja S."/>
            <person name="Saif S."/>
            <person name="Birren B."/>
        </authorList>
    </citation>
    <scope>NUCLEOTIDE SEQUENCE</scope>
    <source>
        <strain evidence="3">CBS 10118</strain>
    </source>
</reference>
<accession>A0A1B9G2U0</accession>
<proteinExistence type="inferred from homology"/>
<dbReference type="SUPFAM" id="SSF53756">
    <property type="entry name" value="UDP-Glycosyltransferase/glycogen phosphorylase"/>
    <property type="match status" value="1"/>
</dbReference>
<dbReference type="Proteomes" id="UP000092730">
    <property type="component" value="Chromosome 4"/>
</dbReference>
<sequence>MTNSSKKHYLITPLPLWGHLRPGISLIPQLLSRNPDSVITILIPIAHSIPCKKELGRYGLFEDGKRIKIIHYGDEDEKSKEYPVTGLEEMLKFMMMLHGKVVEVYPRLLKCEPVYDSLLKKEIYSHNVPPTVAFLDVSIACTRCVKILHDINVEMGFGAKLVILFALASEHTSWMFLKTTNPDVMTYRERIERILAAPPEETDKVYNEMLGENEDVIELPGIPPFYMYEAQPTQRDNFLPTINAIYESLPYLEAMVHAWPGFLGKIYQKEMKKLGHKVLFTGPLLPLQVDDRGMKLDSDLQLFLDRALDEKGKNSVIYISFGTLMFPPKPHQLSVLLDVLIEHEIRFILVQGVAPMELQTLAREKITKNNYTDKARLVQWVYQFGVLSHEATGWFVTHGGSNSTMEGLRTRTPMLFWPGETDQAWISSTLSQTYKVGYEFLQIRNGPNIGRKTARSPNTVVEGTGEAMRKEFTDIFENLGNERDKEIRQNVEKVGREVDEGMDEVTRESWREIMEM</sequence>
<dbReference type="OrthoDB" id="5835829at2759"/>
<dbReference type="Gene3D" id="3.40.50.2000">
    <property type="entry name" value="Glycogen Phosphorylase B"/>
    <property type="match status" value="2"/>
</dbReference>
<evidence type="ECO:0008006" key="6">
    <source>
        <dbReference type="Google" id="ProtNLM"/>
    </source>
</evidence>
<evidence type="ECO:0000256" key="2">
    <source>
        <dbReference type="ARBA" id="ARBA00022679"/>
    </source>
</evidence>
<keyword evidence="2" id="KW-0808">Transferase</keyword>
<evidence type="ECO:0000313" key="4">
    <source>
        <dbReference type="EMBL" id="WVW83985.1"/>
    </source>
</evidence>
<evidence type="ECO:0000313" key="5">
    <source>
        <dbReference type="Proteomes" id="UP000092730"/>
    </source>
</evidence>
<reference evidence="3" key="1">
    <citation type="submission" date="2013-07" db="EMBL/GenBank/DDBJ databases">
        <title>The Genome Sequence of Cryptococcus bestiolae CBS10118.</title>
        <authorList>
            <consortium name="The Broad Institute Genome Sequencing Platform"/>
            <person name="Cuomo C."/>
            <person name="Litvintseva A."/>
            <person name="Chen Y."/>
            <person name="Heitman J."/>
            <person name="Sun S."/>
            <person name="Springer D."/>
            <person name="Dromer F."/>
            <person name="Young S.K."/>
            <person name="Zeng Q."/>
            <person name="Gargeya S."/>
            <person name="Fitzgerald M."/>
            <person name="Abouelleil A."/>
            <person name="Alvarado L."/>
            <person name="Berlin A.M."/>
            <person name="Chapman S.B."/>
            <person name="Dewar J."/>
            <person name="Goldberg J."/>
            <person name="Griggs A."/>
            <person name="Gujja S."/>
            <person name="Hansen M."/>
            <person name="Howarth C."/>
            <person name="Imamovic A."/>
            <person name="Larimer J."/>
            <person name="McCowan C."/>
            <person name="Murphy C."/>
            <person name="Pearson M."/>
            <person name="Priest M."/>
            <person name="Roberts A."/>
            <person name="Saif S."/>
            <person name="Shea T."/>
            <person name="Sykes S."/>
            <person name="Wortman J."/>
            <person name="Nusbaum C."/>
            <person name="Birren B."/>
        </authorList>
    </citation>
    <scope>NUCLEOTIDE SEQUENCE [LARGE SCALE GENOMIC DNA]</scope>
    <source>
        <strain evidence="3">CBS 10118</strain>
    </source>
</reference>
<evidence type="ECO:0000256" key="1">
    <source>
        <dbReference type="ARBA" id="ARBA00009995"/>
    </source>
</evidence>
<dbReference type="VEuPathDB" id="FungiDB:I302_05134"/>
<reference evidence="4" key="2">
    <citation type="submission" date="2013-07" db="EMBL/GenBank/DDBJ databases">
        <authorList>
            <consortium name="The Broad Institute Genome Sequencing Platform"/>
            <person name="Cuomo C."/>
            <person name="Litvintseva A."/>
            <person name="Chen Y."/>
            <person name="Heitman J."/>
            <person name="Sun S."/>
            <person name="Springer D."/>
            <person name="Dromer F."/>
            <person name="Young S.K."/>
            <person name="Zeng Q."/>
            <person name="Gargeya S."/>
            <person name="Fitzgerald M."/>
            <person name="Abouelleil A."/>
            <person name="Alvarado L."/>
            <person name="Berlin A.M."/>
            <person name="Chapman S.B."/>
            <person name="Dewar J."/>
            <person name="Goldberg J."/>
            <person name="Griggs A."/>
            <person name="Gujja S."/>
            <person name="Hansen M."/>
            <person name="Howarth C."/>
            <person name="Imamovic A."/>
            <person name="Larimer J."/>
            <person name="McCowan C."/>
            <person name="Murphy C."/>
            <person name="Pearson M."/>
            <person name="Priest M."/>
            <person name="Roberts A."/>
            <person name="Saif S."/>
            <person name="Shea T."/>
            <person name="Sykes S."/>
            <person name="Wortman J."/>
            <person name="Nusbaum C."/>
            <person name="Birren B."/>
        </authorList>
    </citation>
    <scope>NUCLEOTIDE SEQUENCE</scope>
    <source>
        <strain evidence="4">CBS 10118</strain>
    </source>
</reference>
<dbReference type="GeneID" id="30209533"/>
<gene>
    <name evidence="3" type="ORF">I302_05134</name>
    <name evidence="4" type="ORF">I302_106010</name>
</gene>
<dbReference type="RefSeq" id="XP_019046388.1">
    <property type="nucleotide sequence ID" value="XM_019191758.1"/>
</dbReference>
<dbReference type="Pfam" id="PF00201">
    <property type="entry name" value="UDPGT"/>
    <property type="match status" value="1"/>
</dbReference>
<name>A0A1B9G2U0_9TREE</name>
<keyword evidence="5" id="KW-1185">Reference proteome</keyword>